<gene>
    <name evidence="2" type="ORF">HNAJ_LOCUS11625</name>
</gene>
<name>A0A0R3TV15_RODNA</name>
<accession>A0A0R3TV15</accession>
<evidence type="ECO:0000313" key="3">
    <source>
        <dbReference type="Proteomes" id="UP000278807"/>
    </source>
</evidence>
<feature type="compositionally biased region" description="Polar residues" evidence="1">
    <location>
        <begin position="1"/>
        <end position="12"/>
    </location>
</feature>
<keyword evidence="3" id="KW-1185">Reference proteome</keyword>
<dbReference type="WBParaSite" id="HNAJ_0001163501-mRNA-1">
    <property type="protein sequence ID" value="HNAJ_0001163501-mRNA-1"/>
    <property type="gene ID" value="HNAJ_0001163501"/>
</dbReference>
<dbReference type="AlphaFoldDB" id="A0A0R3TV15"/>
<reference evidence="2 3" key="2">
    <citation type="submission" date="2018-11" db="EMBL/GenBank/DDBJ databases">
        <authorList>
            <consortium name="Pathogen Informatics"/>
        </authorList>
    </citation>
    <scope>NUCLEOTIDE SEQUENCE [LARGE SCALE GENOMIC DNA]</scope>
</reference>
<dbReference type="Proteomes" id="UP000278807">
    <property type="component" value="Unassembled WGS sequence"/>
</dbReference>
<sequence>MASTPITAQSSPVVGPLRDLTDGAAPKSSKSDFASNVSRFFESRKVKVAKHPPPPPARITKGTIATPLMGKKFP</sequence>
<organism evidence="4">
    <name type="scientific">Rodentolepis nana</name>
    <name type="common">Dwarf tapeworm</name>
    <name type="synonym">Hymenolepis nana</name>
    <dbReference type="NCBI Taxonomy" id="102285"/>
    <lineage>
        <taxon>Eukaryota</taxon>
        <taxon>Metazoa</taxon>
        <taxon>Spiralia</taxon>
        <taxon>Lophotrochozoa</taxon>
        <taxon>Platyhelminthes</taxon>
        <taxon>Cestoda</taxon>
        <taxon>Eucestoda</taxon>
        <taxon>Cyclophyllidea</taxon>
        <taxon>Hymenolepididae</taxon>
        <taxon>Rodentolepis</taxon>
    </lineage>
</organism>
<reference evidence="4" key="1">
    <citation type="submission" date="2017-02" db="UniProtKB">
        <authorList>
            <consortium name="WormBaseParasite"/>
        </authorList>
    </citation>
    <scope>IDENTIFICATION</scope>
</reference>
<dbReference type="EMBL" id="UZAE01013684">
    <property type="protein sequence ID" value="VDO10885.1"/>
    <property type="molecule type" value="Genomic_DNA"/>
</dbReference>
<evidence type="ECO:0000256" key="1">
    <source>
        <dbReference type="SAM" id="MobiDB-lite"/>
    </source>
</evidence>
<protein>
    <submittedName>
        <fullName evidence="4">Dynein light chain</fullName>
    </submittedName>
</protein>
<evidence type="ECO:0000313" key="4">
    <source>
        <dbReference type="WBParaSite" id="HNAJ_0001163501-mRNA-1"/>
    </source>
</evidence>
<evidence type="ECO:0000313" key="2">
    <source>
        <dbReference type="EMBL" id="VDO10885.1"/>
    </source>
</evidence>
<dbReference type="STRING" id="102285.A0A0R3TV15"/>
<feature type="region of interest" description="Disordered" evidence="1">
    <location>
        <begin position="1"/>
        <end position="33"/>
    </location>
</feature>
<feature type="region of interest" description="Disordered" evidence="1">
    <location>
        <begin position="46"/>
        <end position="74"/>
    </location>
</feature>
<proteinExistence type="predicted"/>